<dbReference type="FunFam" id="3.30.160.60:FF:000478">
    <property type="entry name" value="Zinc finger protein 133"/>
    <property type="match status" value="1"/>
</dbReference>
<dbReference type="SMART" id="SM00355">
    <property type="entry name" value="ZnF_C2H2"/>
    <property type="match status" value="9"/>
</dbReference>
<name>A0ABD1E6Y4_HYPHA</name>
<dbReference type="PANTHER" id="PTHR46179:SF13">
    <property type="entry name" value="C2H2-TYPE DOMAIN-CONTAINING PROTEIN"/>
    <property type="match status" value="1"/>
</dbReference>
<keyword evidence="8" id="KW-0539">Nucleus</keyword>
<dbReference type="InterPro" id="IPR036236">
    <property type="entry name" value="Znf_C2H2_sf"/>
</dbReference>
<keyword evidence="7" id="KW-0804">Transcription</keyword>
<evidence type="ECO:0000256" key="7">
    <source>
        <dbReference type="ARBA" id="ARBA00023163"/>
    </source>
</evidence>
<keyword evidence="2" id="KW-0479">Metal-binding</keyword>
<accession>A0ABD1E6Y4</accession>
<evidence type="ECO:0000256" key="2">
    <source>
        <dbReference type="ARBA" id="ARBA00022723"/>
    </source>
</evidence>
<dbReference type="Proteomes" id="UP001566132">
    <property type="component" value="Unassembled WGS sequence"/>
</dbReference>
<evidence type="ECO:0000259" key="10">
    <source>
        <dbReference type="PROSITE" id="PS50157"/>
    </source>
</evidence>
<keyword evidence="6" id="KW-0805">Transcription regulation</keyword>
<dbReference type="AlphaFoldDB" id="A0ABD1E6Y4"/>
<dbReference type="Pfam" id="PF00096">
    <property type="entry name" value="zf-C2H2"/>
    <property type="match status" value="5"/>
</dbReference>
<evidence type="ECO:0000313" key="11">
    <source>
        <dbReference type="EMBL" id="KAL1488816.1"/>
    </source>
</evidence>
<keyword evidence="12" id="KW-1185">Reference proteome</keyword>
<sequence>MNATTIGYWDLSPHLTDSDHVFENKPKLCYQSAMCLINPKQDPPIFNHNESIFTCTPPRCSQEPTGASTQEERFLKFVNSSETIEVEVESRKTLSSQTLIRERNKYKSEERPYKCERPDCHKTFLLKHHLTTHEKTHTGERPHVCIHCGKSFTHKYCLNTHLLLHTKERPHQCTECNKRFTLKHHLMSHINVHKRDKPFVCQECGKSFPLRKQLITHEKFHRGERPYVCKECGDTFAQENHLVMHLRFHGSLNSFKCNDCGATFTRKFELDNHERLHGKEPLICSICNKEFLQKRTLMTHMKSHENKTQCRYCGEHFPIDKSVGVSQTILHFCNNQDSKQNKKITSSAKLKLMPKVTKNKKYFCDVCFRKFGSKHGLTQHKKRQHNIGGNLFSCHICNKSFREKADLLVHKHNL</sequence>
<comment type="subcellular location">
    <subcellularLocation>
        <location evidence="1">Nucleus</location>
    </subcellularLocation>
</comment>
<proteinExistence type="predicted"/>
<feature type="domain" description="C2H2-type" evidence="10">
    <location>
        <begin position="171"/>
        <end position="198"/>
    </location>
</feature>
<evidence type="ECO:0000256" key="3">
    <source>
        <dbReference type="ARBA" id="ARBA00022737"/>
    </source>
</evidence>
<dbReference type="InterPro" id="IPR013087">
    <property type="entry name" value="Znf_C2H2_type"/>
</dbReference>
<dbReference type="PANTHER" id="PTHR46179">
    <property type="entry name" value="ZINC FINGER PROTEIN"/>
    <property type="match status" value="1"/>
</dbReference>
<dbReference type="SUPFAM" id="SSF57667">
    <property type="entry name" value="beta-beta-alpha zinc fingers"/>
    <property type="match status" value="5"/>
</dbReference>
<keyword evidence="5" id="KW-0862">Zinc</keyword>
<protein>
    <recommendedName>
        <fullName evidence="10">C2H2-type domain-containing protein</fullName>
    </recommendedName>
</protein>
<dbReference type="PROSITE" id="PS50157">
    <property type="entry name" value="ZINC_FINGER_C2H2_2"/>
    <property type="match status" value="9"/>
</dbReference>
<feature type="domain" description="C2H2-type" evidence="10">
    <location>
        <begin position="255"/>
        <end position="282"/>
    </location>
</feature>
<evidence type="ECO:0000256" key="9">
    <source>
        <dbReference type="PROSITE-ProRule" id="PRU00042"/>
    </source>
</evidence>
<dbReference type="GO" id="GO:0008270">
    <property type="term" value="F:zinc ion binding"/>
    <property type="evidence" value="ECO:0007669"/>
    <property type="project" value="UniProtKB-KW"/>
</dbReference>
<reference evidence="11 12" key="1">
    <citation type="submission" date="2024-05" db="EMBL/GenBank/DDBJ databases">
        <title>Genetic variation in Jamaican populations of the coffee berry borer (Hypothenemus hampei).</title>
        <authorList>
            <person name="Errbii M."/>
            <person name="Myrie A."/>
        </authorList>
    </citation>
    <scope>NUCLEOTIDE SEQUENCE [LARGE SCALE GENOMIC DNA]</scope>
    <source>
        <strain evidence="11">JA-Hopewell-2020-01-JO</strain>
        <tissue evidence="11">Whole body</tissue>
    </source>
</reference>
<feature type="domain" description="C2H2-type" evidence="10">
    <location>
        <begin position="227"/>
        <end position="254"/>
    </location>
</feature>
<feature type="domain" description="C2H2-type" evidence="10">
    <location>
        <begin position="113"/>
        <end position="142"/>
    </location>
</feature>
<feature type="domain" description="C2H2-type" evidence="10">
    <location>
        <begin position="392"/>
        <end position="414"/>
    </location>
</feature>
<gene>
    <name evidence="11" type="ORF">ABEB36_014612</name>
</gene>
<comment type="caution">
    <text evidence="11">The sequence shown here is derived from an EMBL/GenBank/DDBJ whole genome shotgun (WGS) entry which is preliminary data.</text>
</comment>
<feature type="domain" description="C2H2-type" evidence="10">
    <location>
        <begin position="362"/>
        <end position="385"/>
    </location>
</feature>
<evidence type="ECO:0000256" key="6">
    <source>
        <dbReference type="ARBA" id="ARBA00023015"/>
    </source>
</evidence>
<evidence type="ECO:0000256" key="1">
    <source>
        <dbReference type="ARBA" id="ARBA00004123"/>
    </source>
</evidence>
<dbReference type="FunFam" id="3.30.160.60:FF:000100">
    <property type="entry name" value="Zinc finger 45-like"/>
    <property type="match status" value="3"/>
</dbReference>
<feature type="domain" description="C2H2-type" evidence="10">
    <location>
        <begin position="143"/>
        <end position="170"/>
    </location>
</feature>
<dbReference type="Pfam" id="PF13894">
    <property type="entry name" value="zf-C2H2_4"/>
    <property type="match status" value="1"/>
</dbReference>
<feature type="domain" description="C2H2-type" evidence="10">
    <location>
        <begin position="199"/>
        <end position="226"/>
    </location>
</feature>
<organism evidence="11 12">
    <name type="scientific">Hypothenemus hampei</name>
    <name type="common">Coffee berry borer</name>
    <dbReference type="NCBI Taxonomy" id="57062"/>
    <lineage>
        <taxon>Eukaryota</taxon>
        <taxon>Metazoa</taxon>
        <taxon>Ecdysozoa</taxon>
        <taxon>Arthropoda</taxon>
        <taxon>Hexapoda</taxon>
        <taxon>Insecta</taxon>
        <taxon>Pterygota</taxon>
        <taxon>Neoptera</taxon>
        <taxon>Endopterygota</taxon>
        <taxon>Coleoptera</taxon>
        <taxon>Polyphaga</taxon>
        <taxon>Cucujiformia</taxon>
        <taxon>Curculionidae</taxon>
        <taxon>Scolytinae</taxon>
        <taxon>Hypothenemus</taxon>
    </lineage>
</organism>
<evidence type="ECO:0000313" key="12">
    <source>
        <dbReference type="Proteomes" id="UP001566132"/>
    </source>
</evidence>
<keyword evidence="3" id="KW-0677">Repeat</keyword>
<evidence type="ECO:0000256" key="5">
    <source>
        <dbReference type="ARBA" id="ARBA00022833"/>
    </source>
</evidence>
<dbReference type="FunFam" id="3.30.160.60:FF:000072">
    <property type="entry name" value="zinc finger protein 143 isoform X1"/>
    <property type="match status" value="1"/>
</dbReference>
<dbReference type="GO" id="GO:0005634">
    <property type="term" value="C:nucleus"/>
    <property type="evidence" value="ECO:0007669"/>
    <property type="project" value="UniProtKB-SubCell"/>
</dbReference>
<keyword evidence="4 9" id="KW-0863">Zinc-finger</keyword>
<dbReference type="FunFam" id="3.30.160.60:FF:000710">
    <property type="entry name" value="Zinc finger protein 768"/>
    <property type="match status" value="1"/>
</dbReference>
<dbReference type="Gene3D" id="3.30.160.60">
    <property type="entry name" value="Classic Zinc Finger"/>
    <property type="match status" value="8"/>
</dbReference>
<evidence type="ECO:0000256" key="8">
    <source>
        <dbReference type="ARBA" id="ARBA00023242"/>
    </source>
</evidence>
<dbReference type="EMBL" id="JBDJPC010000013">
    <property type="protein sequence ID" value="KAL1488816.1"/>
    <property type="molecule type" value="Genomic_DNA"/>
</dbReference>
<evidence type="ECO:0000256" key="4">
    <source>
        <dbReference type="ARBA" id="ARBA00022771"/>
    </source>
</evidence>
<dbReference type="PROSITE" id="PS00028">
    <property type="entry name" value="ZINC_FINGER_C2H2_1"/>
    <property type="match status" value="8"/>
</dbReference>
<feature type="domain" description="C2H2-type" evidence="10">
    <location>
        <begin position="282"/>
        <end position="309"/>
    </location>
</feature>
<dbReference type="InterPro" id="IPR051061">
    <property type="entry name" value="Zinc_finger_trans_reg"/>
</dbReference>